<dbReference type="EMBL" id="KV440985">
    <property type="protein sequence ID" value="OAD71756.1"/>
    <property type="molecule type" value="Genomic_DNA"/>
</dbReference>
<keyword evidence="1" id="KW-0233">DNA recombination</keyword>
<dbReference type="InterPro" id="IPR010285">
    <property type="entry name" value="DNA_helicase_pif1-like_DEAD"/>
</dbReference>
<dbReference type="GeneID" id="28997244"/>
<sequence>MSSTQHRCAACHMLGHSRSTHKQCLMNPKNISLHIPQKRTNVDEYPAESSQTAALRIRSEPVQDQNLDIETSTFISVSELTEFPLANETITEVLEAVMEEEIEETSSDEEVTGREEEVEVTLSDEEVTGREEEVEEISTVNRGSILPHCPHCNGTDHRQITSRFCPNNNSSRARGSRNRGRGLNNIARLPAISEPAVDNRGDMDIECRFCGAMMWAHEKNSRSSLRSPTFSMCCNKGKHVLPQIEPTPTGIAELLNYRTRDGKKFLENIRSYNSTMSFTSLGAKIDTSVGNNINGAYNFRIHGTICHRIGSILPVTESDIAHPKFAQIYIYDSAAQIDQRQYHSPQLERSVLEKIQSILMETNLFVHLFRTMDRISREKGQSIDLTLRLVAEGPRDQRRYNAPTASEIAVLIMNNEEGTSRDIVLHTRANFQQNINEYNRSYDALHYVLLFPHGEDGWTIDASSLSGEHVTVMQWYSNRLMYRHNTQHLLHLFGRLFQQYIVDMYAKVEHDRLHFITSNQNRLHVDLYSGIQDAVIHNDCGTGKTFVFNALLQKTRQQGKIALAVATSGIAALLLDIRLAFAMTINKSQGQTLKSVGLYLPAPVFSHGQLYVALSRVRKPSTIKIMLDTPANSNETANTVFTDNVVFKEVFDI</sequence>
<keyword evidence="1" id="KW-0547">Nucleotide-binding</keyword>
<dbReference type="PANTHER" id="PTHR45786:SF74">
    <property type="entry name" value="ATP-DEPENDENT DNA HELICASE"/>
    <property type="match status" value="1"/>
</dbReference>
<feature type="region of interest" description="Disordered" evidence="2">
    <location>
        <begin position="102"/>
        <end position="130"/>
    </location>
</feature>
<dbReference type="GO" id="GO:0000723">
    <property type="term" value="P:telomere maintenance"/>
    <property type="evidence" value="ECO:0007669"/>
    <property type="project" value="InterPro"/>
</dbReference>
<dbReference type="CDD" id="cd18809">
    <property type="entry name" value="SF1_C_RecD"/>
    <property type="match status" value="1"/>
</dbReference>
<protein>
    <recommendedName>
        <fullName evidence="1">ATP-dependent DNA helicase</fullName>
        <ecNumber evidence="1">5.6.2.3</ecNumber>
    </recommendedName>
</protein>
<dbReference type="SUPFAM" id="SSF52540">
    <property type="entry name" value="P-loop containing nucleoside triphosphate hydrolases"/>
    <property type="match status" value="1"/>
</dbReference>
<dbReference type="Pfam" id="PF14214">
    <property type="entry name" value="Helitron_like_N"/>
    <property type="match status" value="1"/>
</dbReference>
<evidence type="ECO:0000313" key="5">
    <source>
        <dbReference type="EMBL" id="OAD71756.1"/>
    </source>
</evidence>
<gene>
    <name evidence="5" type="ORF">PHYBLDRAFT_170415</name>
</gene>
<dbReference type="GO" id="GO:0006310">
    <property type="term" value="P:DNA recombination"/>
    <property type="evidence" value="ECO:0007669"/>
    <property type="project" value="UniProtKB-KW"/>
</dbReference>
<comment type="catalytic activity">
    <reaction evidence="1">
        <text>ATP + H2O = ADP + phosphate + H(+)</text>
        <dbReference type="Rhea" id="RHEA:13065"/>
        <dbReference type="ChEBI" id="CHEBI:15377"/>
        <dbReference type="ChEBI" id="CHEBI:15378"/>
        <dbReference type="ChEBI" id="CHEBI:30616"/>
        <dbReference type="ChEBI" id="CHEBI:43474"/>
        <dbReference type="ChEBI" id="CHEBI:456216"/>
        <dbReference type="EC" id="5.6.2.3"/>
    </reaction>
</comment>
<evidence type="ECO:0000256" key="2">
    <source>
        <dbReference type="SAM" id="MobiDB-lite"/>
    </source>
</evidence>
<comment type="similarity">
    <text evidence="1">Belongs to the helicase family.</text>
</comment>
<evidence type="ECO:0000259" key="4">
    <source>
        <dbReference type="Pfam" id="PF14214"/>
    </source>
</evidence>
<dbReference type="VEuPathDB" id="FungiDB:PHYBLDRAFT_170415"/>
<feature type="domain" description="Helitron helicase-like" evidence="4">
    <location>
        <begin position="475"/>
        <end position="538"/>
    </location>
</feature>
<dbReference type="Gene3D" id="3.40.50.300">
    <property type="entry name" value="P-loop containing nucleotide triphosphate hydrolases"/>
    <property type="match status" value="1"/>
</dbReference>
<dbReference type="GO" id="GO:0005524">
    <property type="term" value="F:ATP binding"/>
    <property type="evidence" value="ECO:0007669"/>
    <property type="project" value="UniProtKB-KW"/>
</dbReference>
<keyword evidence="1" id="KW-0347">Helicase</keyword>
<accession>A0A162PPP2</accession>
<dbReference type="Pfam" id="PF05970">
    <property type="entry name" value="PIF1"/>
    <property type="match status" value="1"/>
</dbReference>
<name>A0A162PPP2_PHYB8</name>
<organism evidence="5 6">
    <name type="scientific">Phycomyces blakesleeanus (strain ATCC 8743b / DSM 1359 / FGSC 10004 / NBRC 33097 / NRRL 1555)</name>
    <dbReference type="NCBI Taxonomy" id="763407"/>
    <lineage>
        <taxon>Eukaryota</taxon>
        <taxon>Fungi</taxon>
        <taxon>Fungi incertae sedis</taxon>
        <taxon>Mucoromycota</taxon>
        <taxon>Mucoromycotina</taxon>
        <taxon>Mucoromycetes</taxon>
        <taxon>Mucorales</taxon>
        <taxon>Phycomycetaceae</taxon>
        <taxon>Phycomyces</taxon>
    </lineage>
</organism>
<dbReference type="GO" id="GO:0043139">
    <property type="term" value="F:5'-3' DNA helicase activity"/>
    <property type="evidence" value="ECO:0007669"/>
    <property type="project" value="UniProtKB-EC"/>
</dbReference>
<dbReference type="EC" id="5.6.2.3" evidence="1"/>
<dbReference type="InterPro" id="IPR027417">
    <property type="entry name" value="P-loop_NTPase"/>
</dbReference>
<feature type="domain" description="DNA helicase Pif1-like DEAD-box helicase" evidence="3">
    <location>
        <begin position="540"/>
        <end position="576"/>
    </location>
</feature>
<dbReference type="RefSeq" id="XP_018289796.1">
    <property type="nucleotide sequence ID" value="XM_018436338.1"/>
</dbReference>
<dbReference type="GO" id="GO:0016887">
    <property type="term" value="F:ATP hydrolysis activity"/>
    <property type="evidence" value="ECO:0007669"/>
    <property type="project" value="RHEA"/>
</dbReference>
<dbReference type="OrthoDB" id="2447509at2759"/>
<comment type="cofactor">
    <cofactor evidence="1">
        <name>Mg(2+)</name>
        <dbReference type="ChEBI" id="CHEBI:18420"/>
    </cofactor>
</comment>
<reference evidence="6" key="1">
    <citation type="submission" date="2015-06" db="EMBL/GenBank/DDBJ databases">
        <title>Expansion of signal transduction pathways in fungi by whole-genome duplication.</title>
        <authorList>
            <consortium name="DOE Joint Genome Institute"/>
            <person name="Corrochano L.M."/>
            <person name="Kuo A."/>
            <person name="Marcet-Houben M."/>
            <person name="Polaino S."/>
            <person name="Salamov A."/>
            <person name="Villalobos J.M."/>
            <person name="Alvarez M.I."/>
            <person name="Avalos J."/>
            <person name="Benito E.P."/>
            <person name="Benoit I."/>
            <person name="Burger G."/>
            <person name="Camino L.P."/>
            <person name="Canovas D."/>
            <person name="Cerda-Olmedo E."/>
            <person name="Cheng J.-F."/>
            <person name="Dominguez A."/>
            <person name="Elias M."/>
            <person name="Eslava A.P."/>
            <person name="Glaser F."/>
            <person name="Grimwood J."/>
            <person name="Gutierrez G."/>
            <person name="Heitman J."/>
            <person name="Henrissat B."/>
            <person name="Iturriaga E.A."/>
            <person name="Lang B.F."/>
            <person name="Lavin J.L."/>
            <person name="Lee S."/>
            <person name="Li W."/>
            <person name="Lindquist E."/>
            <person name="Lopez-Garcia S."/>
            <person name="Luque E.M."/>
            <person name="Marcos A.T."/>
            <person name="Martin J."/>
            <person name="McCluskey K."/>
            <person name="Medina H.R."/>
            <person name="Miralles-Duran A."/>
            <person name="Miyazaki A."/>
            <person name="Munoz-Torres E."/>
            <person name="Oguiza J.A."/>
            <person name="Ohm R."/>
            <person name="Olmedo M."/>
            <person name="Orejas M."/>
            <person name="Ortiz-Castellanos L."/>
            <person name="Pisabarro A.G."/>
            <person name="Rodriguez-Romero J."/>
            <person name="Ruiz-Herrera J."/>
            <person name="Ruiz-Vazquez R."/>
            <person name="Sanz C."/>
            <person name="Schackwitz W."/>
            <person name="Schmutz J."/>
            <person name="Shahriari M."/>
            <person name="Shelest E."/>
            <person name="Silva-Franco F."/>
            <person name="Soanes D."/>
            <person name="Syed K."/>
            <person name="Tagua V.G."/>
            <person name="Talbot N.J."/>
            <person name="Thon M."/>
            <person name="De vries R.P."/>
            <person name="Wiebenga A."/>
            <person name="Yadav J.S."/>
            <person name="Braun E.L."/>
            <person name="Baker S."/>
            <person name="Garre V."/>
            <person name="Horwitz B."/>
            <person name="Torres-Martinez S."/>
            <person name="Idnurm A."/>
            <person name="Herrera-Estrella A."/>
            <person name="Gabaldon T."/>
            <person name="Grigoriev I.V."/>
        </authorList>
    </citation>
    <scope>NUCLEOTIDE SEQUENCE [LARGE SCALE GENOMIC DNA]</scope>
    <source>
        <strain evidence="6">NRRL 1555(-)</strain>
    </source>
</reference>
<dbReference type="STRING" id="763407.A0A162PPP2"/>
<dbReference type="PANTHER" id="PTHR45786">
    <property type="entry name" value="DNA BINDING PROTEIN-LIKE"/>
    <property type="match status" value="1"/>
</dbReference>
<keyword evidence="6" id="KW-1185">Reference proteome</keyword>
<evidence type="ECO:0000259" key="3">
    <source>
        <dbReference type="Pfam" id="PF05970"/>
    </source>
</evidence>
<dbReference type="Proteomes" id="UP000077315">
    <property type="component" value="Unassembled WGS sequence"/>
</dbReference>
<keyword evidence="1" id="KW-0227">DNA damage</keyword>
<evidence type="ECO:0000313" key="6">
    <source>
        <dbReference type="Proteomes" id="UP000077315"/>
    </source>
</evidence>
<dbReference type="InterPro" id="IPR025476">
    <property type="entry name" value="Helitron_helicase-like"/>
</dbReference>
<keyword evidence="1" id="KW-0378">Hydrolase</keyword>
<keyword evidence="1" id="KW-0067">ATP-binding</keyword>
<dbReference type="GO" id="GO:0006281">
    <property type="term" value="P:DNA repair"/>
    <property type="evidence" value="ECO:0007669"/>
    <property type="project" value="UniProtKB-KW"/>
</dbReference>
<keyword evidence="1" id="KW-0234">DNA repair</keyword>
<evidence type="ECO:0000256" key="1">
    <source>
        <dbReference type="RuleBase" id="RU363044"/>
    </source>
</evidence>
<proteinExistence type="inferred from homology"/>
<dbReference type="AlphaFoldDB" id="A0A162PPP2"/>
<dbReference type="InParanoid" id="A0A162PPP2"/>